<sequence>MSEVHYIPTFCKNFYQKPSKEYSSGVQLAGILEFLVNILKLAYCSSIRPTILTSLTEAKTSTKICYTRVLPASYLVYVYF</sequence>
<comment type="caution">
    <text evidence="1">The sequence shown here is derived from an EMBL/GenBank/DDBJ whole genome shotgun (WGS) entry which is preliminary data.</text>
</comment>
<name>A0A9N9FND5_9GLOM</name>
<evidence type="ECO:0000313" key="2">
    <source>
        <dbReference type="Proteomes" id="UP000789759"/>
    </source>
</evidence>
<protein>
    <submittedName>
        <fullName evidence="1">22196_t:CDS:1</fullName>
    </submittedName>
</protein>
<reference evidence="1" key="1">
    <citation type="submission" date="2021-06" db="EMBL/GenBank/DDBJ databases">
        <authorList>
            <person name="Kallberg Y."/>
            <person name="Tangrot J."/>
            <person name="Rosling A."/>
        </authorList>
    </citation>
    <scope>NUCLEOTIDE SEQUENCE</scope>
    <source>
        <strain evidence="1">FL966</strain>
    </source>
</reference>
<dbReference type="Proteomes" id="UP000789759">
    <property type="component" value="Unassembled WGS sequence"/>
</dbReference>
<dbReference type="EMBL" id="CAJVQA010002379">
    <property type="protein sequence ID" value="CAG8545351.1"/>
    <property type="molecule type" value="Genomic_DNA"/>
</dbReference>
<organism evidence="1 2">
    <name type="scientific">Cetraspora pellucida</name>
    <dbReference type="NCBI Taxonomy" id="1433469"/>
    <lineage>
        <taxon>Eukaryota</taxon>
        <taxon>Fungi</taxon>
        <taxon>Fungi incertae sedis</taxon>
        <taxon>Mucoromycota</taxon>
        <taxon>Glomeromycotina</taxon>
        <taxon>Glomeromycetes</taxon>
        <taxon>Diversisporales</taxon>
        <taxon>Gigasporaceae</taxon>
        <taxon>Cetraspora</taxon>
    </lineage>
</organism>
<keyword evidence="2" id="KW-1185">Reference proteome</keyword>
<gene>
    <name evidence="1" type="ORF">CPELLU_LOCUS4492</name>
</gene>
<evidence type="ECO:0000313" key="1">
    <source>
        <dbReference type="EMBL" id="CAG8545351.1"/>
    </source>
</evidence>
<proteinExistence type="predicted"/>
<dbReference type="AlphaFoldDB" id="A0A9N9FND5"/>
<accession>A0A9N9FND5</accession>